<comment type="caution">
    <text evidence="2">The sequence shown here is derived from an EMBL/GenBank/DDBJ whole genome shotgun (WGS) entry which is preliminary data.</text>
</comment>
<organism evidence="2">
    <name type="scientific">Symploca sp. SIO1C4</name>
    <dbReference type="NCBI Taxonomy" id="2607765"/>
    <lineage>
        <taxon>Bacteria</taxon>
        <taxon>Bacillati</taxon>
        <taxon>Cyanobacteriota</taxon>
        <taxon>Cyanophyceae</taxon>
        <taxon>Coleofasciculales</taxon>
        <taxon>Coleofasciculaceae</taxon>
        <taxon>Symploca</taxon>
    </lineage>
</organism>
<proteinExistence type="predicted"/>
<name>A0A6B3NB48_9CYAN</name>
<accession>A0A6B3NB48</accession>
<reference evidence="2" key="1">
    <citation type="submission" date="2019-11" db="EMBL/GenBank/DDBJ databases">
        <title>Genomic insights into an expanded diversity of filamentous marine cyanobacteria reveals the extraordinary biosynthetic potential of Moorea and Okeania.</title>
        <authorList>
            <person name="Ferreira Leao T."/>
            <person name="Wang M."/>
            <person name="Moss N."/>
            <person name="Da Silva R."/>
            <person name="Sanders J."/>
            <person name="Nurk S."/>
            <person name="Gurevich A."/>
            <person name="Humphrey G."/>
            <person name="Reher R."/>
            <person name="Zhu Q."/>
            <person name="Belda-Ferre P."/>
            <person name="Glukhov E."/>
            <person name="Rex R."/>
            <person name="Dorrestein P.C."/>
            <person name="Knight R."/>
            <person name="Pevzner P."/>
            <person name="Gerwick W.H."/>
            <person name="Gerwick L."/>
        </authorList>
    </citation>
    <scope>NUCLEOTIDE SEQUENCE</scope>
    <source>
        <strain evidence="2">SIO1C4</strain>
    </source>
</reference>
<keyword evidence="1" id="KW-0812">Transmembrane</keyword>
<feature type="transmembrane region" description="Helical" evidence="1">
    <location>
        <begin position="45"/>
        <end position="63"/>
    </location>
</feature>
<evidence type="ECO:0000256" key="1">
    <source>
        <dbReference type="SAM" id="Phobius"/>
    </source>
</evidence>
<protein>
    <submittedName>
        <fullName evidence="2">Uncharacterized protein</fullName>
    </submittedName>
</protein>
<evidence type="ECO:0000313" key="2">
    <source>
        <dbReference type="EMBL" id="NER28810.1"/>
    </source>
</evidence>
<gene>
    <name evidence="2" type="ORF">F6J89_14520</name>
</gene>
<keyword evidence="1" id="KW-1133">Transmembrane helix</keyword>
<dbReference type="AlphaFoldDB" id="A0A6B3NB48"/>
<sequence>MTNQRQPDSEKSKDTRTATTSKIWSYATGMLALCIPLSAVTRSGAILPLAVVTGATISTAVVWKSDKKAQNLLQPHQMQQIEERLANLETIAASDPLQWQSQRQQLESSDRHVSDS</sequence>
<dbReference type="EMBL" id="JAAHFQ010000264">
    <property type="protein sequence ID" value="NER28810.1"/>
    <property type="molecule type" value="Genomic_DNA"/>
</dbReference>
<keyword evidence="1" id="KW-0472">Membrane</keyword>
<feature type="transmembrane region" description="Helical" evidence="1">
    <location>
        <begin position="21"/>
        <end position="39"/>
    </location>
</feature>